<dbReference type="InterPro" id="IPR011010">
    <property type="entry name" value="DNA_brk_join_enz"/>
</dbReference>
<gene>
    <name evidence="2" type="ORF">PCOR1329_LOCUS36819</name>
</gene>
<dbReference type="Proteomes" id="UP001189429">
    <property type="component" value="Unassembled WGS sequence"/>
</dbReference>
<sequence>MVLNGAMGVDKVKYVNGVRIELLRFICIFVPINAFLRRLQGDSGLLPYIGQLGLTVLEEDEAFWVDSEDMESCFKLFYMPSEWLGMFAFEKQVPLSAFGGDPNVMTYVGMRAVPMGWVGAVDVMQYMARKLVFHTAAVSPICELRKDKAVPSEDIAIVCMDGYDHLSKVKILLDGLAEDPAGEGRSEAMDRFVAVCAAQGVPLNAGKSLVRGLRAGVLGGEIDGLRGRFLHSRDNSLKLCMTVASTSDASESGGGAAEATTFVCPLASEQAERREALSAAPAEEPILDQPAESRPCSSCGRCMPARGEWAACPLEVYPNDLCRVYAGAVLEAIGEIGLVALPPRPSERASWVARSLAATARRLRAGLAHSETILALERMLAKVGQVQGMAAVAVIRGWDRTAAALLIGFACLLRSGEVVSIVKRQFTVLGGGAAGLLPLTGSKGAKRLGQVEHVTLYDPLIIQFLIQVLAALGDFDPLFPGGFAALKQQIVGLAKFFGLQSPNLTPYCLRRGGATWHLTT</sequence>
<name>A0ABN9T945_9DINO</name>
<dbReference type="Gene3D" id="1.10.443.10">
    <property type="entry name" value="Intergrase catalytic core"/>
    <property type="match status" value="1"/>
</dbReference>
<keyword evidence="1" id="KW-0233">DNA recombination</keyword>
<dbReference type="EMBL" id="CAUYUJ010014474">
    <property type="protein sequence ID" value="CAK0841665.1"/>
    <property type="molecule type" value="Genomic_DNA"/>
</dbReference>
<evidence type="ECO:0000256" key="1">
    <source>
        <dbReference type="ARBA" id="ARBA00023172"/>
    </source>
</evidence>
<dbReference type="InterPro" id="IPR013762">
    <property type="entry name" value="Integrase-like_cat_sf"/>
</dbReference>
<accession>A0ABN9T945</accession>
<dbReference type="SUPFAM" id="SSF56349">
    <property type="entry name" value="DNA breaking-rejoining enzymes"/>
    <property type="match status" value="1"/>
</dbReference>
<organism evidence="2 3">
    <name type="scientific">Prorocentrum cordatum</name>
    <dbReference type="NCBI Taxonomy" id="2364126"/>
    <lineage>
        <taxon>Eukaryota</taxon>
        <taxon>Sar</taxon>
        <taxon>Alveolata</taxon>
        <taxon>Dinophyceae</taxon>
        <taxon>Prorocentrales</taxon>
        <taxon>Prorocentraceae</taxon>
        <taxon>Prorocentrum</taxon>
    </lineage>
</organism>
<reference evidence="2" key="1">
    <citation type="submission" date="2023-10" db="EMBL/GenBank/DDBJ databases">
        <authorList>
            <person name="Chen Y."/>
            <person name="Shah S."/>
            <person name="Dougan E. K."/>
            <person name="Thang M."/>
            <person name="Chan C."/>
        </authorList>
    </citation>
    <scope>NUCLEOTIDE SEQUENCE [LARGE SCALE GENOMIC DNA]</scope>
</reference>
<comment type="caution">
    <text evidence="2">The sequence shown here is derived from an EMBL/GenBank/DDBJ whole genome shotgun (WGS) entry which is preliminary data.</text>
</comment>
<keyword evidence="3" id="KW-1185">Reference proteome</keyword>
<protein>
    <submittedName>
        <fullName evidence="2">Uncharacterized protein</fullName>
    </submittedName>
</protein>
<proteinExistence type="predicted"/>
<evidence type="ECO:0000313" key="2">
    <source>
        <dbReference type="EMBL" id="CAK0841665.1"/>
    </source>
</evidence>
<evidence type="ECO:0000313" key="3">
    <source>
        <dbReference type="Proteomes" id="UP001189429"/>
    </source>
</evidence>